<evidence type="ECO:0000256" key="2">
    <source>
        <dbReference type="ARBA" id="ARBA00023002"/>
    </source>
</evidence>
<evidence type="ECO:0000256" key="1">
    <source>
        <dbReference type="ARBA" id="ARBA00006252"/>
    </source>
</evidence>
<protein>
    <submittedName>
        <fullName evidence="4">Flavodoxin family protein</fullName>
    </submittedName>
</protein>
<dbReference type="GO" id="GO:0003955">
    <property type="term" value="F:NAD(P)H dehydrogenase (quinone) activity"/>
    <property type="evidence" value="ECO:0007669"/>
    <property type="project" value="TreeGrafter"/>
</dbReference>
<dbReference type="Gene3D" id="3.40.50.360">
    <property type="match status" value="1"/>
</dbReference>
<dbReference type="InterPro" id="IPR051545">
    <property type="entry name" value="NAD(P)H_dehydrogenase_qn"/>
</dbReference>
<dbReference type="AlphaFoldDB" id="A0A6G9XNY4"/>
<evidence type="ECO:0000259" key="3">
    <source>
        <dbReference type="Pfam" id="PF02525"/>
    </source>
</evidence>
<comment type="similarity">
    <text evidence="1">Belongs to the NAD(P)H dehydrogenase (quinone) family.</text>
</comment>
<dbReference type="RefSeq" id="WP_167461718.1">
    <property type="nucleotide sequence ID" value="NZ_CP046171.1"/>
</dbReference>
<sequence length="216" mass="23990">MTNESSRPNVLLVVAHPDHDSATWTITRAVEQGIQSSGTTDARTHDLTATGFDPVFTAADLAVHRLRGEVPDDVRREQELIESADVVALLFPVYWWSVPALAKGWIDRVFSRRWAYENPATESGSAVDELHFIAIAGVGEGTYERRGYREAMELQLRHGIAGYSQIATSTLRFLYGSETDDPQTHQELAAQGFERGADLAHRAQRAADRKLRALAM</sequence>
<dbReference type="GO" id="GO:0005829">
    <property type="term" value="C:cytosol"/>
    <property type="evidence" value="ECO:0007669"/>
    <property type="project" value="TreeGrafter"/>
</dbReference>
<evidence type="ECO:0000313" key="5">
    <source>
        <dbReference type="Proteomes" id="UP000501705"/>
    </source>
</evidence>
<feature type="domain" description="Flavodoxin-like fold" evidence="3">
    <location>
        <begin position="9"/>
        <end position="188"/>
    </location>
</feature>
<evidence type="ECO:0000313" key="4">
    <source>
        <dbReference type="EMBL" id="QIS02637.1"/>
    </source>
</evidence>
<gene>
    <name evidence="4" type="ORF">F5X71_10175</name>
</gene>
<organism evidence="4 5">
    <name type="scientific">Nocardia brasiliensis</name>
    <dbReference type="NCBI Taxonomy" id="37326"/>
    <lineage>
        <taxon>Bacteria</taxon>
        <taxon>Bacillati</taxon>
        <taxon>Actinomycetota</taxon>
        <taxon>Actinomycetes</taxon>
        <taxon>Mycobacteriales</taxon>
        <taxon>Nocardiaceae</taxon>
        <taxon>Nocardia</taxon>
    </lineage>
</organism>
<dbReference type="Proteomes" id="UP000501705">
    <property type="component" value="Chromosome"/>
</dbReference>
<dbReference type="Pfam" id="PF02525">
    <property type="entry name" value="Flavodoxin_2"/>
    <property type="match status" value="1"/>
</dbReference>
<dbReference type="SUPFAM" id="SSF52218">
    <property type="entry name" value="Flavoproteins"/>
    <property type="match status" value="1"/>
</dbReference>
<reference evidence="4 5" key="1">
    <citation type="journal article" date="2019" name="ACS Chem. Biol.">
        <title>Identification and Mobilization of a Cryptic Antibiotic Biosynthesis Gene Locus from a Human-Pathogenic Nocardia Isolate.</title>
        <authorList>
            <person name="Herisse M."/>
            <person name="Ishida K."/>
            <person name="Porter J.L."/>
            <person name="Howden B."/>
            <person name="Hertweck C."/>
            <person name="Stinear T.P."/>
            <person name="Pidot S.J."/>
        </authorList>
    </citation>
    <scope>NUCLEOTIDE SEQUENCE [LARGE SCALE GENOMIC DNA]</scope>
    <source>
        <strain evidence="4 5">AUSMDU00024985</strain>
    </source>
</reference>
<dbReference type="EMBL" id="CP046171">
    <property type="protein sequence ID" value="QIS02637.1"/>
    <property type="molecule type" value="Genomic_DNA"/>
</dbReference>
<name>A0A6G9XNY4_NOCBR</name>
<dbReference type="InterPro" id="IPR029039">
    <property type="entry name" value="Flavoprotein-like_sf"/>
</dbReference>
<proteinExistence type="inferred from homology"/>
<accession>A0A6G9XNY4</accession>
<dbReference type="PANTHER" id="PTHR10204">
    <property type="entry name" value="NAD P H OXIDOREDUCTASE-RELATED"/>
    <property type="match status" value="1"/>
</dbReference>
<dbReference type="PANTHER" id="PTHR10204:SF34">
    <property type="entry name" value="NAD(P)H DEHYDROGENASE [QUINONE] 1 ISOFORM 1"/>
    <property type="match status" value="1"/>
</dbReference>
<dbReference type="InterPro" id="IPR003680">
    <property type="entry name" value="Flavodoxin_fold"/>
</dbReference>
<keyword evidence="2" id="KW-0560">Oxidoreductase</keyword>